<evidence type="ECO:0000313" key="3">
    <source>
        <dbReference type="Proteomes" id="UP001597343"/>
    </source>
</evidence>
<feature type="chain" id="PRO_5047266394" evidence="1">
    <location>
        <begin position="24"/>
        <end position="86"/>
    </location>
</feature>
<name>A0ABW4ZZW8_9BACL</name>
<dbReference type="RefSeq" id="WP_386047679.1">
    <property type="nucleotide sequence ID" value="NZ_JBHUIO010000009.1"/>
</dbReference>
<comment type="caution">
    <text evidence="2">The sequence shown here is derived from an EMBL/GenBank/DDBJ whole genome shotgun (WGS) entry which is preliminary data.</text>
</comment>
<dbReference type="EMBL" id="JBHUIO010000009">
    <property type="protein sequence ID" value="MFD2171120.1"/>
    <property type="molecule type" value="Genomic_DNA"/>
</dbReference>
<organism evidence="2 3">
    <name type="scientific">Tumebacillus lipolyticus</name>
    <dbReference type="NCBI Taxonomy" id="1280370"/>
    <lineage>
        <taxon>Bacteria</taxon>
        <taxon>Bacillati</taxon>
        <taxon>Bacillota</taxon>
        <taxon>Bacilli</taxon>
        <taxon>Bacillales</taxon>
        <taxon>Alicyclobacillaceae</taxon>
        <taxon>Tumebacillus</taxon>
    </lineage>
</organism>
<sequence>MKKKVALALATALSATCFMVSTAAATPAQTDVTGKSISTECTTKTYTLYFDEWDYVPNTMPYGGGTLRLQYFTVHSTYWKATYSDC</sequence>
<gene>
    <name evidence="2" type="ORF">ACFSOY_14225</name>
</gene>
<keyword evidence="3" id="KW-1185">Reference proteome</keyword>
<accession>A0ABW4ZZW8</accession>
<feature type="signal peptide" evidence="1">
    <location>
        <begin position="1"/>
        <end position="23"/>
    </location>
</feature>
<proteinExistence type="predicted"/>
<keyword evidence="1" id="KW-0732">Signal</keyword>
<dbReference type="Proteomes" id="UP001597343">
    <property type="component" value="Unassembled WGS sequence"/>
</dbReference>
<evidence type="ECO:0000256" key="1">
    <source>
        <dbReference type="SAM" id="SignalP"/>
    </source>
</evidence>
<evidence type="ECO:0000313" key="2">
    <source>
        <dbReference type="EMBL" id="MFD2171120.1"/>
    </source>
</evidence>
<reference evidence="3" key="1">
    <citation type="journal article" date="2019" name="Int. J. Syst. Evol. Microbiol.">
        <title>The Global Catalogue of Microorganisms (GCM) 10K type strain sequencing project: providing services to taxonomists for standard genome sequencing and annotation.</title>
        <authorList>
            <consortium name="The Broad Institute Genomics Platform"/>
            <consortium name="The Broad Institute Genome Sequencing Center for Infectious Disease"/>
            <person name="Wu L."/>
            <person name="Ma J."/>
        </authorList>
    </citation>
    <scope>NUCLEOTIDE SEQUENCE [LARGE SCALE GENOMIC DNA]</scope>
    <source>
        <strain evidence="3">CGMCC 1.13574</strain>
    </source>
</reference>
<protein>
    <submittedName>
        <fullName evidence="2">Uncharacterized protein</fullName>
    </submittedName>
</protein>